<dbReference type="Proteomes" id="UP000199137">
    <property type="component" value="Unassembled WGS sequence"/>
</dbReference>
<evidence type="ECO:0000256" key="3">
    <source>
        <dbReference type="ARBA" id="ARBA00022989"/>
    </source>
</evidence>
<dbReference type="Pfam" id="PF13515">
    <property type="entry name" value="FUSC_2"/>
    <property type="match status" value="1"/>
</dbReference>
<feature type="transmembrane region" description="Helical" evidence="6">
    <location>
        <begin position="12"/>
        <end position="45"/>
    </location>
</feature>
<feature type="transmembrane region" description="Helical" evidence="6">
    <location>
        <begin position="367"/>
        <end position="388"/>
    </location>
</feature>
<proteinExistence type="predicted"/>
<accession>A0A1I5L8W7</accession>
<evidence type="ECO:0000256" key="2">
    <source>
        <dbReference type="ARBA" id="ARBA00022692"/>
    </source>
</evidence>
<evidence type="ECO:0000313" key="8">
    <source>
        <dbReference type="EMBL" id="SFO93612.1"/>
    </source>
</evidence>
<feature type="transmembrane region" description="Helical" evidence="6">
    <location>
        <begin position="109"/>
        <end position="126"/>
    </location>
</feature>
<dbReference type="OrthoDB" id="5143280at2"/>
<dbReference type="InterPro" id="IPR049453">
    <property type="entry name" value="Memb_transporter_dom"/>
</dbReference>
<dbReference type="EMBL" id="FOWC01000003">
    <property type="protein sequence ID" value="SFO93612.1"/>
    <property type="molecule type" value="Genomic_DNA"/>
</dbReference>
<reference evidence="8 9" key="1">
    <citation type="submission" date="2016-10" db="EMBL/GenBank/DDBJ databases">
        <authorList>
            <person name="de Groot N.N."/>
        </authorList>
    </citation>
    <scope>NUCLEOTIDE SEQUENCE [LARGE SCALE GENOMIC DNA]</scope>
    <source>
        <strain evidence="8 9">DSM 44637</strain>
    </source>
</reference>
<feature type="region of interest" description="Disordered" evidence="5">
    <location>
        <begin position="511"/>
        <end position="535"/>
    </location>
</feature>
<evidence type="ECO:0000256" key="1">
    <source>
        <dbReference type="ARBA" id="ARBA00004141"/>
    </source>
</evidence>
<feature type="transmembrane region" description="Helical" evidence="6">
    <location>
        <begin position="57"/>
        <end position="77"/>
    </location>
</feature>
<feature type="transmembrane region" description="Helical" evidence="6">
    <location>
        <begin position="400"/>
        <end position="422"/>
    </location>
</feature>
<name>A0A1I5L8W7_9PSEU</name>
<keyword evidence="4 6" id="KW-0472">Membrane</keyword>
<dbReference type="GO" id="GO:0016020">
    <property type="term" value="C:membrane"/>
    <property type="evidence" value="ECO:0007669"/>
    <property type="project" value="UniProtKB-SubCell"/>
</dbReference>
<feature type="compositionally biased region" description="Basic and acidic residues" evidence="5">
    <location>
        <begin position="520"/>
        <end position="532"/>
    </location>
</feature>
<protein>
    <submittedName>
        <fullName evidence="8">Uncharacterized membrane protein YccC</fullName>
    </submittedName>
</protein>
<feature type="domain" description="Integral membrane bound transporter" evidence="7">
    <location>
        <begin position="348"/>
        <end position="456"/>
    </location>
</feature>
<keyword evidence="2 6" id="KW-0812">Transmembrane</keyword>
<evidence type="ECO:0000256" key="4">
    <source>
        <dbReference type="ARBA" id="ARBA00023136"/>
    </source>
</evidence>
<feature type="transmembrane region" description="Helical" evidence="6">
    <location>
        <begin position="442"/>
        <end position="464"/>
    </location>
</feature>
<evidence type="ECO:0000256" key="5">
    <source>
        <dbReference type="SAM" id="MobiDB-lite"/>
    </source>
</evidence>
<organism evidence="8 9">
    <name type="scientific">Amycolatopsis rubida</name>
    <dbReference type="NCBI Taxonomy" id="112413"/>
    <lineage>
        <taxon>Bacteria</taxon>
        <taxon>Bacillati</taxon>
        <taxon>Actinomycetota</taxon>
        <taxon>Actinomycetes</taxon>
        <taxon>Pseudonocardiales</taxon>
        <taxon>Pseudonocardiaceae</taxon>
        <taxon>Amycolatopsis</taxon>
    </lineage>
</organism>
<evidence type="ECO:0000313" key="9">
    <source>
        <dbReference type="Proteomes" id="UP000199137"/>
    </source>
</evidence>
<dbReference type="AlphaFoldDB" id="A0A1I5L8W7"/>
<gene>
    <name evidence="8" type="ORF">SAMN05421854_103490</name>
</gene>
<feature type="transmembrane region" description="Helical" evidence="6">
    <location>
        <begin position="132"/>
        <end position="152"/>
    </location>
</feature>
<evidence type="ECO:0000256" key="6">
    <source>
        <dbReference type="SAM" id="Phobius"/>
    </source>
</evidence>
<evidence type="ECO:0000259" key="7">
    <source>
        <dbReference type="Pfam" id="PF13515"/>
    </source>
</evidence>
<sequence length="610" mass="63190">MNAIARGGGMLAAILVVVGGTAGLGVALGLGATAMLAGLTALFCFIAATGGPLRPDLWLLAAFAPAVVIGGAGPRLLGEVSPVASIALLVLVVFAAAVVPALGPRYVTVGLGLGMASVFGYGFQLSGAASPVQIICAPALAVAVVFVLRLLMGLGDPGKPTRTALADALAGPDRASAERAVRLWVTDRPRAWQARVLAGGARYHGTAALLRDRLRAFDEEQAAVVSRVLDAADEQVAALAEAVRAKTVSDPPEIERADPDVALPGDTAALLDEAWAGLLAIREAVLNRDESIVDFPRHLVREALRREATGVFSWRSAQLRHAVRCALGMLAAAVIAAFRPGDPLRVSFLMTTFALMQPEWRDTLAKAWQRAAGAVAGAVVLAIALWLLPPGALLPLGIAALLVGFPFMQVQPMVFNGCMVLMSVGMNAATRHLDAASVLVEYLLLVALAVVIGLVFGFAAVPGVPKPSVAQRFSDAVSETGELLASVAERLRGGGGRREVGLRFRAAARTHQDLLSPEPGSREPSAEQREALEEAGQGLRGLTASAGALLQRDGQSPTMASFAEAAAGALAGSGELPPRPSEADEEERLLADLVRADLLRVHRGAEVLAS</sequence>
<comment type="subcellular location">
    <subcellularLocation>
        <location evidence="1">Membrane</location>
        <topology evidence="1">Multi-pass membrane protein</topology>
    </subcellularLocation>
</comment>
<keyword evidence="3 6" id="KW-1133">Transmembrane helix</keyword>
<dbReference type="STRING" id="112413.SAMN05421854_103490"/>
<dbReference type="RefSeq" id="WP_093573725.1">
    <property type="nucleotide sequence ID" value="NZ_FOWC01000003.1"/>
</dbReference>
<feature type="transmembrane region" description="Helical" evidence="6">
    <location>
        <begin position="83"/>
        <end position="102"/>
    </location>
</feature>